<proteinExistence type="predicted"/>
<dbReference type="AlphaFoldDB" id="A0A1C7DKT9"/>
<name>A0A1C7DKT9_9BACL</name>
<accession>A0A1C7DKT9</accession>
<dbReference type="KEGG" id="pana:BBH88_17925"/>
<dbReference type="Proteomes" id="UP000092661">
    <property type="component" value="Chromosome"/>
</dbReference>
<evidence type="ECO:0000256" key="1">
    <source>
        <dbReference type="SAM" id="Phobius"/>
    </source>
</evidence>
<reference evidence="2" key="3">
    <citation type="submission" date="2016-10" db="EMBL/GenBank/DDBJ databases">
        <authorList>
            <person name="See-Too W.S."/>
        </authorList>
    </citation>
    <scope>NUCLEOTIDE SEQUENCE</scope>
    <source>
        <strain evidence="2">DSM 14505</strain>
    </source>
</reference>
<keyword evidence="1" id="KW-0472">Membrane</keyword>
<protein>
    <submittedName>
        <fullName evidence="3">Uncharacterized protein</fullName>
    </submittedName>
</protein>
<feature type="transmembrane region" description="Helical" evidence="1">
    <location>
        <begin position="70"/>
        <end position="87"/>
    </location>
</feature>
<sequence length="88" mass="10247">MQSFTWLFIIVGTIVLIAMVNSYFNWWLKSIIVIYYGVLSFLFIVISNRINEKYSGIAPVPEAYWDKNSQWAYTASNLFLLPFIAVLL</sequence>
<reference evidence="3 4" key="1">
    <citation type="journal article" date="2012" name="J. Bacteriol.">
        <title>Genome Sequence of the Antarctic Psychrophile Bacterium Planococcus antarcticus DSM 14505.</title>
        <authorList>
            <person name="Margolles A."/>
            <person name="Gueimonde M."/>
            <person name="Sanchez B."/>
        </authorList>
    </citation>
    <scope>NUCLEOTIDE SEQUENCE [LARGE SCALE GENOMIC DNA]</scope>
    <source>
        <strain evidence="3 4">DSM 14505</strain>
    </source>
</reference>
<gene>
    <name evidence="3" type="ORF">A1A1_02772</name>
    <name evidence="2" type="ORF">BBH88_17925</name>
</gene>
<evidence type="ECO:0000313" key="3">
    <source>
        <dbReference type="EMBL" id="EIM07980.1"/>
    </source>
</evidence>
<keyword evidence="1" id="KW-1133">Transmembrane helix</keyword>
<dbReference type="EMBL" id="CP016534">
    <property type="protein sequence ID" value="ANU11998.1"/>
    <property type="molecule type" value="Genomic_DNA"/>
</dbReference>
<feature type="transmembrane region" description="Helical" evidence="1">
    <location>
        <begin position="31"/>
        <end position="50"/>
    </location>
</feature>
<reference evidence="5" key="2">
    <citation type="submission" date="2016-07" db="EMBL/GenBank/DDBJ databases">
        <authorList>
            <person name="See-Too W.S."/>
        </authorList>
    </citation>
    <scope>NUCLEOTIDE SEQUENCE [LARGE SCALE GENOMIC DNA]</scope>
    <source>
        <strain evidence="5">DSM 14505</strain>
    </source>
</reference>
<dbReference type="Proteomes" id="UP000004725">
    <property type="component" value="Unassembled WGS sequence"/>
</dbReference>
<evidence type="ECO:0000313" key="2">
    <source>
        <dbReference type="EMBL" id="ANU11998.1"/>
    </source>
</evidence>
<feature type="transmembrane region" description="Helical" evidence="1">
    <location>
        <begin position="6"/>
        <end position="24"/>
    </location>
</feature>
<keyword evidence="5" id="KW-1185">Reference proteome</keyword>
<organism evidence="3 4">
    <name type="scientific">Planococcus antarcticus DSM 14505</name>
    <dbReference type="NCBI Taxonomy" id="1185653"/>
    <lineage>
        <taxon>Bacteria</taxon>
        <taxon>Bacillati</taxon>
        <taxon>Bacillota</taxon>
        <taxon>Bacilli</taxon>
        <taxon>Bacillales</taxon>
        <taxon>Caryophanaceae</taxon>
        <taxon>Planococcus</taxon>
    </lineage>
</organism>
<keyword evidence="1" id="KW-0812">Transmembrane</keyword>
<evidence type="ECO:0000313" key="4">
    <source>
        <dbReference type="Proteomes" id="UP000004725"/>
    </source>
</evidence>
<dbReference type="EMBL" id="AJYB01000010">
    <property type="protein sequence ID" value="EIM07980.1"/>
    <property type="molecule type" value="Genomic_DNA"/>
</dbReference>
<evidence type="ECO:0000313" key="5">
    <source>
        <dbReference type="Proteomes" id="UP000092661"/>
    </source>
</evidence>